<keyword evidence="8" id="KW-0472">Membrane</keyword>
<comment type="similarity">
    <text evidence="2">Belongs to the ATPase g subunit family.</text>
</comment>
<keyword evidence="7" id="KW-0496">Mitochondrion</keyword>
<proteinExistence type="inferred from homology"/>
<evidence type="ECO:0000256" key="3">
    <source>
        <dbReference type="ARBA" id="ARBA00022448"/>
    </source>
</evidence>
<dbReference type="Pfam" id="PF04718">
    <property type="entry name" value="ATP-synt_G"/>
    <property type="match status" value="1"/>
</dbReference>
<evidence type="ECO:0000256" key="7">
    <source>
        <dbReference type="ARBA" id="ARBA00023128"/>
    </source>
</evidence>
<evidence type="ECO:0000256" key="4">
    <source>
        <dbReference type="ARBA" id="ARBA00022547"/>
    </source>
</evidence>
<name>A0ABX6EST5_KLUMA</name>
<evidence type="ECO:0000256" key="1">
    <source>
        <dbReference type="ARBA" id="ARBA00004325"/>
    </source>
</evidence>
<evidence type="ECO:0000313" key="10">
    <source>
        <dbReference type="EMBL" id="QGN15311.1"/>
    </source>
</evidence>
<keyword evidence="3" id="KW-0813">Transport</keyword>
<keyword evidence="6" id="KW-0406">Ion transport</keyword>
<evidence type="ECO:0000256" key="9">
    <source>
        <dbReference type="ARBA" id="ARBA00023310"/>
    </source>
</evidence>
<evidence type="ECO:0000313" key="11">
    <source>
        <dbReference type="Proteomes" id="UP000422736"/>
    </source>
</evidence>
<reference evidence="10 11" key="2">
    <citation type="submission" date="2019-11" db="EMBL/GenBank/DDBJ databases">
        <authorList>
            <person name="Lu H."/>
        </authorList>
    </citation>
    <scope>NUCLEOTIDE SEQUENCE [LARGE SCALE GENOMIC DNA]</scope>
    <source>
        <strain evidence="10 11">FIM1</strain>
    </source>
</reference>
<evidence type="ECO:0000256" key="5">
    <source>
        <dbReference type="ARBA" id="ARBA00022781"/>
    </source>
</evidence>
<keyword evidence="11" id="KW-1185">Reference proteome</keyword>
<keyword evidence="4" id="KW-0138">CF(0)</keyword>
<gene>
    <name evidence="10" type="primary">ATP20</name>
    <name evidence="10" type="ORF">FIM1_2000</name>
</gene>
<dbReference type="Proteomes" id="UP000422736">
    <property type="component" value="Chromosome 3"/>
</dbReference>
<keyword evidence="5" id="KW-0375">Hydrogen ion transport</keyword>
<dbReference type="InterPro" id="IPR006808">
    <property type="entry name" value="ATP_synth_F0_gsu_mt"/>
</dbReference>
<protein>
    <submittedName>
        <fullName evidence="10">ATP synthase subunit g</fullName>
    </submittedName>
</protein>
<evidence type="ECO:0000256" key="2">
    <source>
        <dbReference type="ARBA" id="ARBA00005699"/>
    </source>
</evidence>
<reference evidence="10 11" key="1">
    <citation type="submission" date="2016-03" db="EMBL/GenBank/DDBJ databases">
        <title>How can Kluyveromyces marxianus grow so fast - potential evolutionary course in Saccharomyces Complex revealed by comparative genomics.</title>
        <authorList>
            <person name="Mo W."/>
            <person name="Lu W."/>
            <person name="Yang X."/>
            <person name="Qi J."/>
            <person name="Lv H."/>
        </authorList>
    </citation>
    <scope>NUCLEOTIDE SEQUENCE [LARGE SCALE GENOMIC DNA]</scope>
    <source>
        <strain evidence="10 11">FIM1</strain>
    </source>
</reference>
<comment type="subcellular location">
    <subcellularLocation>
        <location evidence="1">Mitochondrion membrane</location>
    </subcellularLocation>
</comment>
<accession>A0ABX6EST5</accession>
<evidence type="ECO:0000256" key="6">
    <source>
        <dbReference type="ARBA" id="ARBA00023065"/>
    </source>
</evidence>
<dbReference type="EMBL" id="CP015056">
    <property type="protein sequence ID" value="QGN15311.1"/>
    <property type="molecule type" value="Genomic_DNA"/>
</dbReference>
<evidence type="ECO:0000256" key="8">
    <source>
        <dbReference type="ARBA" id="ARBA00023136"/>
    </source>
</evidence>
<organism evidence="10 11">
    <name type="scientific">Kluyveromyces marxianus</name>
    <name type="common">Yeast</name>
    <name type="synonym">Candida kefyr</name>
    <dbReference type="NCBI Taxonomy" id="4911"/>
    <lineage>
        <taxon>Eukaryota</taxon>
        <taxon>Fungi</taxon>
        <taxon>Dikarya</taxon>
        <taxon>Ascomycota</taxon>
        <taxon>Saccharomycotina</taxon>
        <taxon>Saccharomycetes</taxon>
        <taxon>Saccharomycetales</taxon>
        <taxon>Saccharomycetaceae</taxon>
        <taxon>Kluyveromyces</taxon>
    </lineage>
</organism>
<keyword evidence="9" id="KW-0066">ATP synthesis</keyword>
<sequence length="120" mass="13653">MLSRLQTYATSLTQKTQLLLSKTVYYGKVTAELSKQVYTKEGLQPPNFSDFEMVYTRLYRQAVHYAERPQQAIEALKNIEKDKAIQIGAVGVQMLGLYSLGEIIGRRKVVGYRNYSTASH</sequence>